<dbReference type="InterPro" id="IPR009922">
    <property type="entry name" value="DUF1457"/>
</dbReference>
<dbReference type="Pfam" id="PF07310">
    <property type="entry name" value="PAS_5"/>
    <property type="match status" value="1"/>
</dbReference>
<reference evidence="1 2" key="1">
    <citation type="submission" date="2019-07" db="EMBL/GenBank/DDBJ databases">
        <title>Genome sequencing for Ferrovibrio sp. K5.</title>
        <authorList>
            <person name="Park S.-J."/>
        </authorList>
    </citation>
    <scope>NUCLEOTIDE SEQUENCE [LARGE SCALE GENOMIC DNA]</scope>
    <source>
        <strain evidence="1 2">K5</strain>
    </source>
</reference>
<dbReference type="EMBL" id="CP041636">
    <property type="protein sequence ID" value="QDO99107.1"/>
    <property type="molecule type" value="Genomic_DNA"/>
</dbReference>
<accession>A0A516H5S5</accession>
<protein>
    <submittedName>
        <fullName evidence="1">PAS domain-containing protein</fullName>
    </submittedName>
</protein>
<organism evidence="1 2">
    <name type="scientific">Ferrovibrio terrae</name>
    <dbReference type="NCBI Taxonomy" id="2594003"/>
    <lineage>
        <taxon>Bacteria</taxon>
        <taxon>Pseudomonadati</taxon>
        <taxon>Pseudomonadota</taxon>
        <taxon>Alphaproteobacteria</taxon>
        <taxon>Rhodospirillales</taxon>
        <taxon>Rhodospirillaceae</taxon>
        <taxon>Ferrovibrio</taxon>
    </lineage>
</organism>
<proteinExistence type="predicted"/>
<name>A0A516H5S5_9PROT</name>
<dbReference type="OrthoDB" id="7354362at2"/>
<dbReference type="RefSeq" id="WP_144258103.1">
    <property type="nucleotide sequence ID" value="NZ_CP041636.1"/>
</dbReference>
<gene>
    <name evidence="1" type="ORF">FNB15_18330</name>
</gene>
<evidence type="ECO:0000313" key="2">
    <source>
        <dbReference type="Proteomes" id="UP000317496"/>
    </source>
</evidence>
<sequence length="225" mass="25824">MQWPAGASSPFPPLKHNPIISAACGNAWLNFNAFRRLALCHAETANRRWDRPSMAPAQDSRRRNSDKPFASDPELKFWSARPRAFAETWRARIPPGLTIPSRQAFAPETLVEFLPYMLIIEMDESRQRYRNRLIGTEVVAHAGRDTTGKWFDEIYSEATQYGHHLAHQWVLQHRRPLRVHGTMAYVDRGYLAVESIVVPVSVNRPDEIEQFMICVAYGDLQKEAP</sequence>
<dbReference type="Proteomes" id="UP000317496">
    <property type="component" value="Chromosome"/>
</dbReference>
<dbReference type="AlphaFoldDB" id="A0A516H5S5"/>
<keyword evidence="2" id="KW-1185">Reference proteome</keyword>
<evidence type="ECO:0000313" key="1">
    <source>
        <dbReference type="EMBL" id="QDO99107.1"/>
    </source>
</evidence>
<dbReference type="KEGG" id="fer:FNB15_18330"/>